<evidence type="ECO:0000313" key="2">
    <source>
        <dbReference type="EMBL" id="CAD6193413.1"/>
    </source>
</evidence>
<evidence type="ECO:0000256" key="1">
    <source>
        <dbReference type="SAM" id="MobiDB-lite"/>
    </source>
</evidence>
<dbReference type="EMBL" id="CAJGYM010000035">
    <property type="protein sequence ID" value="CAD6193413.1"/>
    <property type="molecule type" value="Genomic_DNA"/>
</dbReference>
<keyword evidence="3" id="KW-1185">Reference proteome</keyword>
<feature type="region of interest" description="Disordered" evidence="1">
    <location>
        <begin position="45"/>
        <end position="69"/>
    </location>
</feature>
<dbReference type="OrthoDB" id="8062037at2759"/>
<evidence type="ECO:0000313" key="3">
    <source>
        <dbReference type="Proteomes" id="UP000835052"/>
    </source>
</evidence>
<name>A0A8S1HAX0_9PELO</name>
<dbReference type="InterPro" id="IPR027417">
    <property type="entry name" value="P-loop_NTPase"/>
</dbReference>
<organism evidence="2 3">
    <name type="scientific">Caenorhabditis auriculariae</name>
    <dbReference type="NCBI Taxonomy" id="2777116"/>
    <lineage>
        <taxon>Eukaryota</taxon>
        <taxon>Metazoa</taxon>
        <taxon>Ecdysozoa</taxon>
        <taxon>Nematoda</taxon>
        <taxon>Chromadorea</taxon>
        <taxon>Rhabditida</taxon>
        <taxon>Rhabditina</taxon>
        <taxon>Rhabditomorpha</taxon>
        <taxon>Rhabditoidea</taxon>
        <taxon>Rhabditidae</taxon>
        <taxon>Peloderinae</taxon>
        <taxon>Caenorhabditis</taxon>
    </lineage>
</organism>
<protein>
    <submittedName>
        <fullName evidence="2">Uncharacterized protein</fullName>
    </submittedName>
</protein>
<dbReference type="SUPFAM" id="SSF52540">
    <property type="entry name" value="P-loop containing nucleoside triphosphate hydrolases"/>
    <property type="match status" value="1"/>
</dbReference>
<reference evidence="2" key="1">
    <citation type="submission" date="2020-10" db="EMBL/GenBank/DDBJ databases">
        <authorList>
            <person name="Kikuchi T."/>
        </authorList>
    </citation>
    <scope>NUCLEOTIDE SEQUENCE</scope>
    <source>
        <strain evidence="2">NKZ352</strain>
    </source>
</reference>
<dbReference type="CDD" id="cd00882">
    <property type="entry name" value="Ras_like_GTPase"/>
    <property type="match status" value="1"/>
</dbReference>
<dbReference type="AlphaFoldDB" id="A0A8S1HAX0"/>
<sequence>MSEGDAKVLNLFELDCDFPKTSSSEAVSSLSAPISSDVDFSTVFSSPRPSNTTFRSSNSDASSFKPQNPDLSKELECQICAKLYDRICIEHRTRTRDDCIICGLSVGDLHSMIPSIALLNIVKKYKESQEITDLLYTCEDEDMSNASSENLSKRKQCFFTVAAPKVFSSPIVTIRQDLPPADALPVKGVLKTQISHEILPEDKIPKVVNRSCSYAHVTSFNRNGLGRRSERFTRSTSSQARNVHEKSVIVESSEITRNSFLRRSLNAIRRRNQKESVLFEETLDDSEEKLMSIPPSKTKQALSSKSFWKRWFPTKSTKYKLRQVSQWEADSKQLKEALCSYSRSEKSFEKIGRGEEITLVIFGHKNCGKTSFLEAIRNVLAVACEDFHVGFRLLSPGERFSPAEEAFFDERIVSIVIEMNGQPVYVDLIEGEYEHENYPPSEYASAADAVMIMLDCTNCASLLSAHQVVRSMAQAKKQIDKQIEYSVVVTKVMTMSDSSQRALSDGECSQLARSLRTSHWEVDSSQRYFDFSVVAQMLTDQCSRVLSKRESVAPTSAVL</sequence>
<dbReference type="Gene3D" id="3.40.50.300">
    <property type="entry name" value="P-loop containing nucleotide triphosphate hydrolases"/>
    <property type="match status" value="1"/>
</dbReference>
<comment type="caution">
    <text evidence="2">The sequence shown here is derived from an EMBL/GenBank/DDBJ whole genome shotgun (WGS) entry which is preliminary data.</text>
</comment>
<dbReference type="Proteomes" id="UP000835052">
    <property type="component" value="Unassembled WGS sequence"/>
</dbReference>
<gene>
    <name evidence="2" type="ORF">CAUJ_LOCUS9332</name>
</gene>
<accession>A0A8S1HAX0</accession>
<proteinExistence type="predicted"/>
<feature type="compositionally biased region" description="Polar residues" evidence="1">
    <location>
        <begin position="47"/>
        <end position="69"/>
    </location>
</feature>